<feature type="transmembrane region" description="Helical" evidence="2">
    <location>
        <begin position="36"/>
        <end position="59"/>
    </location>
</feature>
<keyword evidence="1 2" id="KW-0472">Membrane</keyword>
<dbReference type="InterPro" id="IPR005081">
    <property type="entry name" value="SpoIIGA"/>
</dbReference>
<dbReference type="Pfam" id="PF03419">
    <property type="entry name" value="Peptidase_U4"/>
    <property type="match status" value="1"/>
</dbReference>
<keyword evidence="2" id="KW-1133">Transmembrane helix</keyword>
<proteinExistence type="inferred from homology"/>
<keyword evidence="2" id="KW-0812">Transmembrane</keyword>
<evidence type="ECO:0000256" key="1">
    <source>
        <dbReference type="PIRNR" id="PIRNR018571"/>
    </source>
</evidence>
<gene>
    <name evidence="3" type="primary">spoIIGA</name>
    <name evidence="3" type="ORF">ACFPU1_05530</name>
</gene>
<comment type="subcellular location">
    <subcellularLocation>
        <location evidence="1">Cell membrane</location>
    </subcellularLocation>
</comment>
<evidence type="ECO:0000313" key="3">
    <source>
        <dbReference type="EMBL" id="MFC5712234.1"/>
    </source>
</evidence>
<dbReference type="RefSeq" id="WP_385939312.1">
    <property type="nucleotide sequence ID" value="NZ_JBHSOZ010000003.1"/>
</dbReference>
<dbReference type="NCBIfam" id="TIGR02854">
    <property type="entry name" value="spore_II_GA"/>
    <property type="match status" value="1"/>
</dbReference>
<reference evidence="4" key="1">
    <citation type="journal article" date="2019" name="Int. J. Syst. Evol. Microbiol.">
        <title>The Global Catalogue of Microorganisms (GCM) 10K type strain sequencing project: providing services to taxonomists for standard genome sequencing and annotation.</title>
        <authorList>
            <consortium name="The Broad Institute Genomics Platform"/>
            <consortium name="The Broad Institute Genome Sequencing Center for Infectious Disease"/>
            <person name="Wu L."/>
            <person name="Ma J."/>
        </authorList>
    </citation>
    <scope>NUCLEOTIDE SEQUENCE [LARGE SCALE GENOMIC DNA]</scope>
    <source>
        <strain evidence="4">CECT 7184</strain>
    </source>
</reference>
<protein>
    <recommendedName>
        <fullName evidence="1">Sporulation sigma-E factor-processing peptidase</fullName>
        <ecNumber evidence="1">3.4.23.-</ecNumber>
    </recommendedName>
    <alternativeName>
        <fullName evidence="1">Membrane-associated aspartic protease</fullName>
    </alternativeName>
    <alternativeName>
        <fullName evidence="1">Stage II sporulation protein GA</fullName>
    </alternativeName>
</protein>
<keyword evidence="1" id="KW-0645">Protease</keyword>
<keyword evidence="1" id="KW-0064">Aspartyl protease</keyword>
<comment type="subunit">
    <text evidence="1">Self-associates. Interacts with SigE. Interacts with SpoIIR.</text>
</comment>
<sequence>MILYLDLIWIGNFVINIILLLLTARFLKRKISLKRLLIVAAVSSSTVFLILTPLEGFFLHPLGKFLLSVGVVIGTFGFYNFSFLFQGLFMFYMVSFVAGGGVLAFHNFFHTSPVLKTWAEQASFASYASLHWLTIILSLPLIWLITVKAIQYHRTRGKQEAKCVDVEIKIDSLVIEGRGLVDTGNQLKDPITKTPVMIVQTDLFKERMSESQFEKFSRLLSLTENMNEETISVFWQERIRIIPFRAVGKQQDWLIALKPDEVKINIGEKEHILPRIFIGLEEGALSATSDFQMIVPSEQVEEFSGESAS</sequence>
<evidence type="ECO:0000256" key="2">
    <source>
        <dbReference type="SAM" id="Phobius"/>
    </source>
</evidence>
<comment type="similarity">
    <text evidence="1">Belongs to the peptidase U4 family.</text>
</comment>
<feature type="transmembrane region" description="Helical" evidence="2">
    <location>
        <begin position="89"/>
        <end position="109"/>
    </location>
</feature>
<feature type="transmembrane region" description="Helical" evidence="2">
    <location>
        <begin position="129"/>
        <end position="150"/>
    </location>
</feature>
<feature type="transmembrane region" description="Helical" evidence="2">
    <location>
        <begin position="65"/>
        <end position="82"/>
    </location>
</feature>
<keyword evidence="1" id="KW-0378">Hydrolase</keyword>
<dbReference type="EMBL" id="JBHSOZ010000003">
    <property type="protein sequence ID" value="MFC5712234.1"/>
    <property type="molecule type" value="Genomic_DNA"/>
</dbReference>
<name>A0ABW0YQ56_9BACI</name>
<comment type="caution">
    <text evidence="3">The sequence shown here is derived from an EMBL/GenBank/DDBJ whole genome shotgun (WGS) entry which is preliminary data.</text>
</comment>
<organism evidence="3 4">
    <name type="scientific">Thalassorhabdus alkalitolerans</name>
    <dbReference type="NCBI Taxonomy" id="2282697"/>
    <lineage>
        <taxon>Bacteria</taxon>
        <taxon>Bacillati</taxon>
        <taxon>Bacillota</taxon>
        <taxon>Bacilli</taxon>
        <taxon>Bacillales</taxon>
        <taxon>Bacillaceae</taxon>
        <taxon>Thalassorhabdus</taxon>
    </lineage>
</organism>
<keyword evidence="4" id="KW-1185">Reference proteome</keyword>
<dbReference type="PIRSF" id="PIRSF018571">
    <property type="entry name" value="SpoIIGA"/>
    <property type="match status" value="1"/>
</dbReference>
<dbReference type="Proteomes" id="UP001596142">
    <property type="component" value="Unassembled WGS sequence"/>
</dbReference>
<comment type="function">
    <text evidence="1">Probable aspartic protease that is responsible for the proteolytic cleavage of the RNA polymerase sigma E factor (SigE/spoIIGB) to yield the active peptide in the mother cell during sporulation. Responds to a signal from the forespore that is triggered by the extracellular signal protein SpoIIR.</text>
</comment>
<feature type="transmembrane region" description="Helical" evidence="2">
    <location>
        <begin position="6"/>
        <end position="24"/>
    </location>
</feature>
<keyword evidence="1" id="KW-1003">Cell membrane</keyword>
<dbReference type="EC" id="3.4.23.-" evidence="1"/>
<accession>A0ABW0YQ56</accession>
<keyword evidence="1" id="KW-0749">Sporulation</keyword>
<evidence type="ECO:0000313" key="4">
    <source>
        <dbReference type="Proteomes" id="UP001596142"/>
    </source>
</evidence>